<dbReference type="InterPro" id="IPR036736">
    <property type="entry name" value="ACP-like_sf"/>
</dbReference>
<dbReference type="EMBL" id="JBFASG010000039">
    <property type="protein sequence ID" value="MEV4926786.1"/>
    <property type="molecule type" value="Genomic_DNA"/>
</dbReference>
<name>A0ABV3J3Y9_9ACTN</name>
<evidence type="ECO:0000313" key="1">
    <source>
        <dbReference type="EMBL" id="MEV4926786.1"/>
    </source>
</evidence>
<dbReference type="RefSeq" id="WP_366090102.1">
    <property type="nucleotide sequence ID" value="NZ_JBFASG010000039.1"/>
</dbReference>
<proteinExistence type="predicted"/>
<keyword evidence="2" id="KW-1185">Reference proteome</keyword>
<organism evidence="1 2">
    <name type="scientific">Streptomyces roseoverticillatus</name>
    <dbReference type="NCBI Taxonomy" id="66429"/>
    <lineage>
        <taxon>Bacteria</taxon>
        <taxon>Bacillati</taxon>
        <taxon>Actinomycetota</taxon>
        <taxon>Actinomycetes</taxon>
        <taxon>Kitasatosporales</taxon>
        <taxon>Streptomycetaceae</taxon>
        <taxon>Streptomyces</taxon>
    </lineage>
</organism>
<reference evidence="1 2" key="1">
    <citation type="submission" date="2024-06" db="EMBL/GenBank/DDBJ databases">
        <title>The Natural Products Discovery Center: Release of the First 8490 Sequenced Strains for Exploring Actinobacteria Biosynthetic Diversity.</title>
        <authorList>
            <person name="Kalkreuter E."/>
            <person name="Kautsar S.A."/>
            <person name="Yang D."/>
            <person name="Bader C.D."/>
            <person name="Teijaro C.N."/>
            <person name="Fluegel L."/>
            <person name="Davis C.M."/>
            <person name="Simpson J.R."/>
            <person name="Lauterbach L."/>
            <person name="Steele A.D."/>
            <person name="Gui C."/>
            <person name="Meng S."/>
            <person name="Li G."/>
            <person name="Viehrig K."/>
            <person name="Ye F."/>
            <person name="Su P."/>
            <person name="Kiefer A.F."/>
            <person name="Nichols A."/>
            <person name="Cepeda A.J."/>
            <person name="Yan W."/>
            <person name="Fan B."/>
            <person name="Jiang Y."/>
            <person name="Adhikari A."/>
            <person name="Zheng C.-J."/>
            <person name="Schuster L."/>
            <person name="Cowan T.M."/>
            <person name="Smanski M.J."/>
            <person name="Chevrette M.G."/>
            <person name="De Carvalho L.P.S."/>
            <person name="Shen B."/>
        </authorList>
    </citation>
    <scope>NUCLEOTIDE SEQUENCE [LARGE SCALE GENOMIC DNA]</scope>
    <source>
        <strain evidence="1 2">NPDC053791</strain>
    </source>
</reference>
<protein>
    <submittedName>
        <fullName evidence="1">Acyl carrier protein</fullName>
    </submittedName>
</protein>
<comment type="caution">
    <text evidence="1">The sequence shown here is derived from an EMBL/GenBank/DDBJ whole genome shotgun (WGS) entry which is preliminary data.</text>
</comment>
<gene>
    <name evidence="1" type="ORF">AB0L03_28845</name>
</gene>
<dbReference type="Proteomes" id="UP001552479">
    <property type="component" value="Unassembled WGS sequence"/>
</dbReference>
<sequence length="99" mass="10671">MTPEDHDAVRDDARDDVLGKLLAFARTELAPDAAPGGIGPATPLHASGILKSLETARLLAYLRQEFGVRVPPSGLARKNFENLERVTDLVLGLLAEGRR</sequence>
<accession>A0ABV3J3Y9</accession>
<dbReference type="SUPFAM" id="SSF47336">
    <property type="entry name" value="ACP-like"/>
    <property type="match status" value="1"/>
</dbReference>
<dbReference type="Gene3D" id="1.10.1200.10">
    <property type="entry name" value="ACP-like"/>
    <property type="match status" value="1"/>
</dbReference>
<evidence type="ECO:0000313" key="2">
    <source>
        <dbReference type="Proteomes" id="UP001552479"/>
    </source>
</evidence>